<keyword evidence="4" id="KW-0812">Transmembrane</keyword>
<evidence type="ECO:0000313" key="6">
    <source>
        <dbReference type="EMBL" id="VAW58541.1"/>
    </source>
</evidence>
<feature type="transmembrane region" description="Helical" evidence="4">
    <location>
        <begin position="181"/>
        <end position="201"/>
    </location>
</feature>
<accession>A0A3B0WT02</accession>
<feature type="transmembrane region" description="Helical" evidence="4">
    <location>
        <begin position="306"/>
        <end position="327"/>
    </location>
</feature>
<feature type="transmembrane region" description="Helical" evidence="4">
    <location>
        <begin position="49"/>
        <end position="78"/>
    </location>
</feature>
<evidence type="ECO:0000256" key="4">
    <source>
        <dbReference type="SAM" id="Phobius"/>
    </source>
</evidence>
<sequence length="516" mass="57723">MTHPGLPAFWFYSLWGFMLVLSVWALFKKAPAGISAKHISLAEIKPIQLFIRFVTTTAWPLLLLKIISVSFFLLVIYAGLMGTPIAEKNIATVLTWNIWWAGLIVSVFFFGSAWCAVCPWDALANWIVKPRLWFNKQLVIKVNNSLALTPPAWLRTVFPALLMFIGLTWLELGVGVTTSPYWTALLSLLMVVLATVTLAIYKNKAFCHYICPVGRTIGFYAQLAPVELRPINTDTCLNCTSLECFNGTDTVDPCPTQLVMGRLSQNTYCTSCGNCTQSCPYENISWRLRPQSYEAIQSARPHWDEAWFMLALLALTSFHGVTMMEFWEGWISRFAQLIGDSGQLLTSFSAGLILSMVIPVLIYALAVVFTQYTVKKTIHFKKVFTGLVFVTLPLAFAYHLAHNLNHMVRESVGVSQVFLNPLGVAAESATLADSLLKEYNMLLSQDVLFALQAALMASGFWIALKVLRHRAHHLFAATGWQLIPMLLFILGVSGFNLWMLSQPMVMRLGALCKPVI</sequence>
<keyword evidence="4" id="KW-1133">Transmembrane helix</keyword>
<evidence type="ECO:0000256" key="3">
    <source>
        <dbReference type="ARBA" id="ARBA00023136"/>
    </source>
</evidence>
<dbReference type="PROSITE" id="PS51379">
    <property type="entry name" value="4FE4S_FER_2"/>
    <property type="match status" value="1"/>
</dbReference>
<dbReference type="Pfam" id="PF12801">
    <property type="entry name" value="Fer4_5"/>
    <property type="match status" value="2"/>
</dbReference>
<dbReference type="PANTHER" id="PTHR30224:SF4">
    <property type="entry name" value="ELECTRON TRANSPORT PROTEIN YCCM-RELATED"/>
    <property type="match status" value="1"/>
</dbReference>
<gene>
    <name evidence="6" type="ORF">MNBD_GAMMA11-2498</name>
</gene>
<feature type="transmembrane region" description="Helical" evidence="4">
    <location>
        <begin position="383"/>
        <end position="401"/>
    </location>
</feature>
<feature type="transmembrane region" description="Helical" evidence="4">
    <location>
        <begin position="347"/>
        <end position="371"/>
    </location>
</feature>
<protein>
    <submittedName>
        <fullName evidence="6">Nitrogen assimilation regulatory protein</fullName>
    </submittedName>
</protein>
<keyword evidence="2" id="KW-1003">Cell membrane</keyword>
<dbReference type="SUPFAM" id="SSF54862">
    <property type="entry name" value="4Fe-4S ferredoxins"/>
    <property type="match status" value="1"/>
</dbReference>
<dbReference type="GO" id="GO:0005886">
    <property type="term" value="C:plasma membrane"/>
    <property type="evidence" value="ECO:0007669"/>
    <property type="project" value="UniProtKB-SubCell"/>
</dbReference>
<keyword evidence="3 4" id="KW-0472">Membrane</keyword>
<name>A0A3B0WT02_9ZZZZ</name>
<dbReference type="InterPro" id="IPR017900">
    <property type="entry name" value="4Fe4S_Fe_S_CS"/>
</dbReference>
<evidence type="ECO:0000256" key="1">
    <source>
        <dbReference type="ARBA" id="ARBA00004236"/>
    </source>
</evidence>
<reference evidence="6" key="1">
    <citation type="submission" date="2018-06" db="EMBL/GenBank/DDBJ databases">
        <authorList>
            <person name="Zhirakovskaya E."/>
        </authorList>
    </citation>
    <scope>NUCLEOTIDE SEQUENCE</scope>
</reference>
<dbReference type="AlphaFoldDB" id="A0A3B0WT02"/>
<dbReference type="EMBL" id="UOFG01000039">
    <property type="protein sequence ID" value="VAW58541.1"/>
    <property type="molecule type" value="Genomic_DNA"/>
</dbReference>
<feature type="transmembrane region" description="Helical" evidence="4">
    <location>
        <begin position="6"/>
        <end position="28"/>
    </location>
</feature>
<feature type="transmembrane region" description="Helical" evidence="4">
    <location>
        <begin position="145"/>
        <end position="169"/>
    </location>
</feature>
<feature type="transmembrane region" description="Helical" evidence="4">
    <location>
        <begin position="447"/>
        <end position="467"/>
    </location>
</feature>
<comment type="subcellular location">
    <subcellularLocation>
        <location evidence="1">Cell membrane</location>
    </subcellularLocation>
</comment>
<dbReference type="PROSITE" id="PS00198">
    <property type="entry name" value="4FE4S_FER_1"/>
    <property type="match status" value="1"/>
</dbReference>
<feature type="transmembrane region" description="Helical" evidence="4">
    <location>
        <begin position="474"/>
        <end position="498"/>
    </location>
</feature>
<proteinExistence type="predicted"/>
<dbReference type="InterPro" id="IPR052378">
    <property type="entry name" value="NosR_regulator"/>
</dbReference>
<dbReference type="InterPro" id="IPR017896">
    <property type="entry name" value="4Fe4S_Fe-S-bd"/>
</dbReference>
<organism evidence="6">
    <name type="scientific">hydrothermal vent metagenome</name>
    <dbReference type="NCBI Taxonomy" id="652676"/>
    <lineage>
        <taxon>unclassified sequences</taxon>
        <taxon>metagenomes</taxon>
        <taxon>ecological metagenomes</taxon>
    </lineage>
</organism>
<evidence type="ECO:0000259" key="5">
    <source>
        <dbReference type="PROSITE" id="PS51379"/>
    </source>
</evidence>
<feature type="transmembrane region" description="Helical" evidence="4">
    <location>
        <begin position="98"/>
        <end position="124"/>
    </location>
</feature>
<evidence type="ECO:0000256" key="2">
    <source>
        <dbReference type="ARBA" id="ARBA00022475"/>
    </source>
</evidence>
<feature type="domain" description="4Fe-4S ferredoxin-type" evidence="5">
    <location>
        <begin position="261"/>
        <end position="289"/>
    </location>
</feature>
<dbReference type="PANTHER" id="PTHR30224">
    <property type="entry name" value="ELECTRON TRANSPORT PROTEIN"/>
    <property type="match status" value="1"/>
</dbReference>